<dbReference type="InterPro" id="IPR050743">
    <property type="entry name" value="2-oxoacid_DH_E2_comp"/>
</dbReference>
<dbReference type="Proteomes" id="UP000183508">
    <property type="component" value="Unassembled WGS sequence"/>
</dbReference>
<comment type="cofactor">
    <cofactor evidence="1">
        <name>(R)-lipoate</name>
        <dbReference type="ChEBI" id="CHEBI:83088"/>
    </cofactor>
</comment>
<keyword evidence="5" id="KW-0012">Acyltransferase</keyword>
<comment type="similarity">
    <text evidence="2">Belongs to the 2-oxoacid dehydrogenase family.</text>
</comment>
<dbReference type="Pfam" id="PF00198">
    <property type="entry name" value="2-oxoacid_dh"/>
    <property type="match status" value="1"/>
</dbReference>
<dbReference type="EMBL" id="FPBV01000024">
    <property type="protein sequence ID" value="SFV04488.1"/>
    <property type="molecule type" value="Genomic_DNA"/>
</dbReference>
<keyword evidence="3 7" id="KW-0808">Transferase</keyword>
<evidence type="ECO:0000256" key="2">
    <source>
        <dbReference type="ARBA" id="ARBA00007317"/>
    </source>
</evidence>
<dbReference type="PANTHER" id="PTHR43178:SF5">
    <property type="entry name" value="LIPOAMIDE ACYLTRANSFERASE COMPONENT OF BRANCHED-CHAIN ALPHA-KETO ACID DEHYDROGENASE COMPLEX, MITOCHONDRIAL"/>
    <property type="match status" value="1"/>
</dbReference>
<keyword evidence="7" id="KW-0670">Pyruvate</keyword>
<dbReference type="InterPro" id="IPR001078">
    <property type="entry name" value="2-oxoacid_DH_actylTfrase"/>
</dbReference>
<feature type="domain" description="2-oxoacid dehydrogenase acyltransferase catalytic" evidence="6">
    <location>
        <begin position="1"/>
        <end position="213"/>
    </location>
</feature>
<dbReference type="InterPro" id="IPR023213">
    <property type="entry name" value="CAT-like_dom_sf"/>
</dbReference>
<dbReference type="SUPFAM" id="SSF52777">
    <property type="entry name" value="CoA-dependent acyltransferases"/>
    <property type="match status" value="1"/>
</dbReference>
<reference evidence="8" key="1">
    <citation type="submission" date="2016-10" db="EMBL/GenBank/DDBJ databases">
        <authorList>
            <person name="Varghese N."/>
        </authorList>
    </citation>
    <scope>NUCLEOTIDE SEQUENCE [LARGE SCALE GENOMIC DNA]</scope>
    <source>
        <strain evidence="8">DSM 17980</strain>
    </source>
</reference>
<evidence type="ECO:0000259" key="6">
    <source>
        <dbReference type="Pfam" id="PF00198"/>
    </source>
</evidence>
<proteinExistence type="inferred from homology"/>
<dbReference type="PANTHER" id="PTHR43178">
    <property type="entry name" value="DIHYDROLIPOAMIDE ACETYLTRANSFERASE COMPONENT OF PYRUVATE DEHYDROGENASE COMPLEX"/>
    <property type="match status" value="1"/>
</dbReference>
<evidence type="ECO:0000256" key="1">
    <source>
        <dbReference type="ARBA" id="ARBA00001938"/>
    </source>
</evidence>
<dbReference type="STRING" id="392015.SAMN05421543_12445"/>
<dbReference type="Gene3D" id="3.30.559.10">
    <property type="entry name" value="Chloramphenicol acetyltransferase-like domain"/>
    <property type="match status" value="1"/>
</dbReference>
<evidence type="ECO:0000313" key="7">
    <source>
        <dbReference type="EMBL" id="SFV04488.1"/>
    </source>
</evidence>
<organism evidence="7 8">
    <name type="scientific">Alicyclobacillus macrosporangiidus</name>
    <dbReference type="NCBI Taxonomy" id="392015"/>
    <lineage>
        <taxon>Bacteria</taxon>
        <taxon>Bacillati</taxon>
        <taxon>Bacillota</taxon>
        <taxon>Bacilli</taxon>
        <taxon>Bacillales</taxon>
        <taxon>Alicyclobacillaceae</taxon>
        <taxon>Alicyclobacillus</taxon>
    </lineage>
</organism>
<keyword evidence="8" id="KW-1185">Reference proteome</keyword>
<dbReference type="GO" id="GO:0016407">
    <property type="term" value="F:acetyltransferase activity"/>
    <property type="evidence" value="ECO:0007669"/>
    <property type="project" value="TreeGrafter"/>
</dbReference>
<evidence type="ECO:0000256" key="3">
    <source>
        <dbReference type="ARBA" id="ARBA00022679"/>
    </source>
</evidence>
<evidence type="ECO:0000256" key="4">
    <source>
        <dbReference type="ARBA" id="ARBA00022823"/>
    </source>
</evidence>
<name>A0A1I7L4B5_9BACL</name>
<dbReference type="GO" id="GO:0031405">
    <property type="term" value="F:lipoic acid binding"/>
    <property type="evidence" value="ECO:0007669"/>
    <property type="project" value="TreeGrafter"/>
</dbReference>
<dbReference type="AlphaFoldDB" id="A0A1I7L4B5"/>
<evidence type="ECO:0000313" key="8">
    <source>
        <dbReference type="Proteomes" id="UP000183508"/>
    </source>
</evidence>
<protein>
    <submittedName>
        <fullName evidence="7">Pyruvate dehydrogenase E2 component (Dihydrolipoamide acetyltransferase)</fullName>
    </submittedName>
</protein>
<keyword evidence="4" id="KW-0450">Lipoyl</keyword>
<evidence type="ECO:0000256" key="5">
    <source>
        <dbReference type="ARBA" id="ARBA00023315"/>
    </source>
</evidence>
<sequence>MVQSLHTAAQVTGMDEADVTELVAFRARAAAEAEALGVKLTYLPFIIKAVISGLRAYPYLNASLDDARGDIVLKRRYHIGIAVDTPDGLVVPVIRDADRLSLLELARAIEDLSERARKRTLTVAELQGGTFTLSNIGSFGGMFATPILHHPQVAILATGRVVRRPMFDAEDRVVPRHLMPVSLTFDHRVLDGADATRFLRHVVARLERPERLVLEL</sequence>
<gene>
    <name evidence="7" type="ORF">SAMN05421543_12445</name>
</gene>
<accession>A0A1I7L4B5</accession>
<dbReference type="GO" id="GO:0005737">
    <property type="term" value="C:cytoplasm"/>
    <property type="evidence" value="ECO:0007669"/>
    <property type="project" value="TreeGrafter"/>
</dbReference>
<dbReference type="eggNOG" id="COG0508">
    <property type="taxonomic scope" value="Bacteria"/>
</dbReference>
<dbReference type="FunFam" id="3.30.559.10:FF:000007">
    <property type="entry name" value="Dihydrolipoamide acetyltransferase component of pyruvate dehydrogenase complex"/>
    <property type="match status" value="1"/>
</dbReference>